<keyword evidence="4" id="KW-1185">Reference proteome</keyword>
<dbReference type="Proteomes" id="UP000004946">
    <property type="component" value="Chromosome"/>
</dbReference>
<comment type="caution">
    <text evidence="3">The sequence shown here is derived from an EMBL/GenBank/DDBJ whole genome shotgun (WGS) entry which is preliminary data.</text>
</comment>
<evidence type="ECO:0000313" key="3">
    <source>
        <dbReference type="EMBL" id="EFT82934.1"/>
    </source>
</evidence>
<protein>
    <recommendedName>
        <fullName evidence="5">ATPase</fullName>
    </recommendedName>
</protein>
<dbReference type="AlphaFoldDB" id="E6K2E6"/>
<dbReference type="Pfam" id="PF13635">
    <property type="entry name" value="DUF4143"/>
    <property type="match status" value="1"/>
</dbReference>
<organism evidence="3 4">
    <name type="scientific">Parascardovia denticolens DSM 10105 = JCM 12538</name>
    <dbReference type="NCBI Taxonomy" id="864564"/>
    <lineage>
        <taxon>Bacteria</taxon>
        <taxon>Bacillati</taxon>
        <taxon>Actinomycetota</taxon>
        <taxon>Actinomycetes</taxon>
        <taxon>Bifidobacteriales</taxon>
        <taxon>Bifidobacteriaceae</taxon>
        <taxon>Parascardovia</taxon>
    </lineage>
</organism>
<evidence type="ECO:0000259" key="2">
    <source>
        <dbReference type="Pfam" id="PF13635"/>
    </source>
</evidence>
<dbReference type="PANTHER" id="PTHR33295">
    <property type="entry name" value="ATPASE"/>
    <property type="match status" value="1"/>
</dbReference>
<evidence type="ECO:0000313" key="4">
    <source>
        <dbReference type="Proteomes" id="UP000004946"/>
    </source>
</evidence>
<dbReference type="EMBL" id="AEON01000002">
    <property type="protein sequence ID" value="EFT82934.1"/>
    <property type="molecule type" value="Genomic_DNA"/>
</dbReference>
<name>E6K2E6_PARDN</name>
<reference evidence="3 4" key="1">
    <citation type="submission" date="2010-12" db="EMBL/GenBank/DDBJ databases">
        <authorList>
            <person name="Muzny D."/>
            <person name="Qin X."/>
            <person name="Buhay C."/>
            <person name="Dugan-Rocha S."/>
            <person name="Ding Y."/>
            <person name="Chen G."/>
            <person name="Hawes A."/>
            <person name="Holder M."/>
            <person name="Jhangiani S."/>
            <person name="Johnson A."/>
            <person name="Khan Z."/>
            <person name="Li Z."/>
            <person name="Liu W."/>
            <person name="Liu X."/>
            <person name="Perez L."/>
            <person name="Shen H."/>
            <person name="Wang Q."/>
            <person name="Watt J."/>
            <person name="Xi L."/>
            <person name="Xin Y."/>
            <person name="Zhou J."/>
            <person name="Deng J."/>
            <person name="Jiang H."/>
            <person name="Liu Y."/>
            <person name="Qu J."/>
            <person name="Song X.-Z."/>
            <person name="Zhang L."/>
            <person name="Villasana D."/>
            <person name="Johnson A."/>
            <person name="Liu J."/>
            <person name="Liyanage D."/>
            <person name="Lorensuhewa L."/>
            <person name="Robinson T."/>
            <person name="Song A."/>
            <person name="Song B.-B."/>
            <person name="Dinh H."/>
            <person name="Thornton R."/>
            <person name="Coyle M."/>
            <person name="Francisco L."/>
            <person name="Jackson L."/>
            <person name="Javaid M."/>
            <person name="Korchina V."/>
            <person name="Kovar C."/>
            <person name="Mata R."/>
            <person name="Mathew T."/>
            <person name="Ngo R."/>
            <person name="Nguyen L."/>
            <person name="Nguyen N."/>
            <person name="Okwuonu G."/>
            <person name="Ongeri F."/>
            <person name="Pham C."/>
            <person name="Simmons D."/>
            <person name="Wilczek-Boney K."/>
            <person name="Hale W."/>
            <person name="Jakkamsetti A."/>
            <person name="Pham P."/>
            <person name="Ruth R."/>
            <person name="San Lucas F."/>
            <person name="Warren J."/>
            <person name="Zhang J."/>
            <person name="Zhao Z."/>
            <person name="Zhou C."/>
            <person name="Zhu D."/>
            <person name="Lee S."/>
            <person name="Bess C."/>
            <person name="Blankenburg K."/>
            <person name="Forbes L."/>
            <person name="Fu Q."/>
            <person name="Gubbala S."/>
            <person name="Hirani K."/>
            <person name="Jayaseelan J.C."/>
            <person name="Lara F."/>
            <person name="Munidasa M."/>
            <person name="Palculict T."/>
            <person name="Patil S."/>
            <person name="Pu L.-L."/>
            <person name="Saada N."/>
            <person name="Tang L."/>
            <person name="Weissenberger G."/>
            <person name="Zhu Y."/>
            <person name="Hemphill L."/>
            <person name="Shang Y."/>
            <person name="Youmans B."/>
            <person name="Ayvaz T."/>
            <person name="Ross M."/>
            <person name="Santibanez J."/>
            <person name="Aqrawi P."/>
            <person name="Gross S."/>
            <person name="Joshi V."/>
            <person name="Fowler G."/>
            <person name="Nazareth L."/>
            <person name="Reid J."/>
            <person name="Worley K."/>
            <person name="Petrosino J."/>
            <person name="Highlander S."/>
            <person name="Gibbs R."/>
        </authorList>
    </citation>
    <scope>NUCLEOTIDE SEQUENCE [LARGE SCALE GENOMIC DNA]</scope>
    <source>
        <strain evidence="3 4">DSM 10105</strain>
    </source>
</reference>
<dbReference type="InterPro" id="IPR041682">
    <property type="entry name" value="AAA_14"/>
</dbReference>
<dbReference type="PATRIC" id="fig|864564.6.peg.81"/>
<dbReference type="KEGG" id="pdo:PSDT_0072"/>
<dbReference type="InterPro" id="IPR027417">
    <property type="entry name" value="P-loop_NTPase"/>
</dbReference>
<feature type="domain" description="DUF4143" evidence="2">
    <location>
        <begin position="225"/>
        <end position="385"/>
    </location>
</feature>
<evidence type="ECO:0008006" key="5">
    <source>
        <dbReference type="Google" id="ProtNLM"/>
    </source>
</evidence>
<dbReference type="Pfam" id="PF13173">
    <property type="entry name" value="AAA_14"/>
    <property type="match status" value="1"/>
</dbReference>
<evidence type="ECO:0000259" key="1">
    <source>
        <dbReference type="Pfam" id="PF13173"/>
    </source>
</evidence>
<dbReference type="eggNOG" id="COG1373">
    <property type="taxonomic scope" value="Bacteria"/>
</dbReference>
<accession>E6K2E6</accession>
<dbReference type="InterPro" id="IPR025420">
    <property type="entry name" value="DUF4143"/>
</dbReference>
<sequence length="440" mass="49649">MELTRSILSRLEEWKSAPSRKPLLLRGARQTGKTWVVNRFGQQSFAHILRIDFMKDSQAASFFTGSLDPHAIIENLSLYTGIPVDPSDTLLVFDEIQECPQALTSLKYFCEDTPEYFLVATGSYMGISLHEGSPFPVGKVTMMTLYPLTFQEFLQNSGQEALAQRIEEGNYASINQAFIPRLTELLKTYYFVGGMPEAVSTYFDSKDFAAVRAVQNDILSTYDLDFSKHIEMRLLERTRLVWKSLPAQLAKENRRFVYGVVRHGARARDLEECIQWLIDYGIITKVPCLSTFRLPLSAYESGSAFKIFASDVGLLSAQAELSESVLVDGSRIFTEFKGALTEQYVCQQLLADGYVPYYWANPKGNAEIDFVIESGSQVLPIEVKAETNVHAKSLRYVFDHFQLATTVRMSLAGFRKDDWVHNIPLWGAGGLKNYFADNLG</sequence>
<proteinExistence type="predicted"/>
<dbReference type="RefSeq" id="WP_006288386.1">
    <property type="nucleotide sequence ID" value="NZ_AP012333.1"/>
</dbReference>
<feature type="domain" description="AAA" evidence="1">
    <location>
        <begin position="20"/>
        <end position="154"/>
    </location>
</feature>
<dbReference type="PANTHER" id="PTHR33295:SF7">
    <property type="entry name" value="ATPASE"/>
    <property type="match status" value="1"/>
</dbReference>
<dbReference type="HOGENOM" id="CLU_047370_0_0_11"/>
<gene>
    <name evidence="3" type="ORF">HMPREF0620_1619</name>
</gene>
<dbReference type="SUPFAM" id="SSF52540">
    <property type="entry name" value="P-loop containing nucleoside triphosphate hydrolases"/>
    <property type="match status" value="1"/>
</dbReference>